<accession>A0A5N3XX07</accession>
<evidence type="ECO:0000313" key="2">
    <source>
        <dbReference type="EMBL" id="KAB0378394.1"/>
    </source>
</evidence>
<keyword evidence="3" id="KW-1185">Reference proteome</keyword>
<feature type="compositionally biased region" description="Polar residues" evidence="1">
    <location>
        <begin position="1"/>
        <end position="13"/>
    </location>
</feature>
<feature type="region of interest" description="Disordered" evidence="1">
    <location>
        <begin position="1"/>
        <end position="94"/>
    </location>
</feature>
<reference evidence="2 3" key="1">
    <citation type="submission" date="2019-06" db="EMBL/GenBank/DDBJ databases">
        <title>Discovery of a novel chromosome fission-fusion reversal in muntjac.</title>
        <authorList>
            <person name="Mudd A.B."/>
            <person name="Bredeson J.V."/>
            <person name="Baum R."/>
            <person name="Hockemeyer D."/>
            <person name="Rokhsar D.S."/>
        </authorList>
    </citation>
    <scope>NUCLEOTIDE SEQUENCE [LARGE SCALE GENOMIC DNA]</scope>
    <source>
        <strain evidence="2">UCam_UCB_Mr</strain>
        <tissue evidence="2">Fibroblast cell line</tissue>
    </source>
</reference>
<comment type="caution">
    <text evidence="2">The sequence shown here is derived from an EMBL/GenBank/DDBJ whole genome shotgun (WGS) entry which is preliminary data.</text>
</comment>
<proteinExistence type="predicted"/>
<gene>
    <name evidence="2" type="ORF">FD755_009972</name>
</gene>
<dbReference type="AlphaFoldDB" id="A0A5N3XX07"/>
<dbReference type="InterPro" id="IPR036388">
    <property type="entry name" value="WH-like_DNA-bd_sf"/>
</dbReference>
<evidence type="ECO:0000256" key="1">
    <source>
        <dbReference type="SAM" id="MobiDB-lite"/>
    </source>
</evidence>
<sequence>MKAMQSFKSQGHVKQQFAWRHLSPQLPPPAHWPTKAQQSEGRASCKIHTRGSRERHLQSAMPPDANKKPKAGAGSATEFQFRGGSGCGRGQPPQ</sequence>
<organism evidence="2 3">
    <name type="scientific">Muntiacus reevesi</name>
    <name type="common">Reeves' muntjac</name>
    <name type="synonym">Cervus reevesi</name>
    <dbReference type="NCBI Taxonomy" id="9886"/>
    <lineage>
        <taxon>Eukaryota</taxon>
        <taxon>Metazoa</taxon>
        <taxon>Chordata</taxon>
        <taxon>Craniata</taxon>
        <taxon>Vertebrata</taxon>
        <taxon>Euteleostomi</taxon>
        <taxon>Mammalia</taxon>
        <taxon>Eutheria</taxon>
        <taxon>Laurasiatheria</taxon>
        <taxon>Artiodactyla</taxon>
        <taxon>Ruminantia</taxon>
        <taxon>Pecora</taxon>
        <taxon>Cervidae</taxon>
        <taxon>Muntiacinae</taxon>
        <taxon>Muntiacus</taxon>
    </lineage>
</organism>
<dbReference type="Gene3D" id="1.10.10.10">
    <property type="entry name" value="Winged helix-like DNA-binding domain superfamily/Winged helix DNA-binding domain"/>
    <property type="match status" value="1"/>
</dbReference>
<name>A0A5N3XX07_MUNRE</name>
<protein>
    <submittedName>
        <fullName evidence="2">Uncharacterized protein</fullName>
    </submittedName>
</protein>
<dbReference type="EMBL" id="VCEB01000004">
    <property type="protein sequence ID" value="KAB0378394.1"/>
    <property type="molecule type" value="Genomic_DNA"/>
</dbReference>
<dbReference type="Proteomes" id="UP000326062">
    <property type="component" value="Chromosome 4"/>
</dbReference>
<feature type="compositionally biased region" description="Gly residues" evidence="1">
    <location>
        <begin position="83"/>
        <end position="94"/>
    </location>
</feature>
<evidence type="ECO:0000313" key="3">
    <source>
        <dbReference type="Proteomes" id="UP000326062"/>
    </source>
</evidence>